<evidence type="ECO:0000313" key="2">
    <source>
        <dbReference type="Proteomes" id="UP000017243"/>
    </source>
</evidence>
<dbReference type="EMBL" id="CBUH010000112">
    <property type="protein sequence ID" value="CDI42595.1"/>
    <property type="molecule type" value="Genomic_DNA"/>
</dbReference>
<evidence type="ECO:0000313" key="1">
    <source>
        <dbReference type="EMBL" id="CDI42595.1"/>
    </source>
</evidence>
<name>U4QMP6_LACHE</name>
<comment type="caution">
    <text evidence="1">The sequence shown here is derived from an EMBL/GenBank/DDBJ whole genome shotgun (WGS) entry which is preliminary data.</text>
</comment>
<organism evidence="1 2">
    <name type="scientific">Lactobacillus helveticus CIRM-BIA 953</name>
    <dbReference type="NCBI Taxonomy" id="1226335"/>
    <lineage>
        <taxon>Bacteria</taxon>
        <taxon>Bacillati</taxon>
        <taxon>Bacillota</taxon>
        <taxon>Bacilli</taxon>
        <taxon>Lactobacillales</taxon>
        <taxon>Lactobacillaceae</taxon>
        <taxon>Lactobacillus</taxon>
    </lineage>
</organism>
<gene>
    <name evidence="1" type="ORF">LHCIRMBIA953_01799</name>
</gene>
<accession>U4QMP6</accession>
<dbReference type="Proteomes" id="UP000017243">
    <property type="component" value="Unassembled WGS sequence"/>
</dbReference>
<sequence length="13" mass="1491">MSFLTILILGKRV</sequence>
<protein>
    <submittedName>
        <fullName evidence="1">Uncharacterized protein</fullName>
    </submittedName>
</protein>
<reference evidence="1 2" key="1">
    <citation type="submission" date="2013-09" db="EMBL/GenBank/DDBJ databases">
        <title>Draft Genome Sequence of five Lactobacillus helveticus strains CIRM-BIA 101T, 103, 104, 951 and 953 isolated from milk product.</title>
        <authorList>
            <person name="Valence F."/>
            <person name="Chuat V."/>
            <person name="Ma L."/>
            <person name="Creno S."/>
            <person name="Falentin H."/>
            <person name="Lortal S."/>
            <person name="Bizet C."/>
            <person name="Clermont D."/>
            <person name="Loux V."/>
            <person name="Bouchier C."/>
            <person name="Cousin S."/>
        </authorList>
    </citation>
    <scope>NUCLEOTIDE SEQUENCE [LARGE SCALE GENOMIC DNA]</scope>
    <source>
        <strain evidence="1 2">CIRM-BIA 953</strain>
    </source>
</reference>
<proteinExistence type="predicted"/>